<evidence type="ECO:0000313" key="4">
    <source>
        <dbReference type="Proteomes" id="UP000713904"/>
    </source>
</evidence>
<dbReference type="InterPro" id="IPR027417">
    <property type="entry name" value="P-loop_NTPase"/>
</dbReference>
<name>A0ABR6TLS4_9FIRM</name>
<evidence type="ECO:0000256" key="1">
    <source>
        <dbReference type="ARBA" id="ARBA00006611"/>
    </source>
</evidence>
<dbReference type="EMBL" id="JABGBW010000004">
    <property type="protein sequence ID" value="MBC2576349.1"/>
    <property type="molecule type" value="Genomic_DNA"/>
</dbReference>
<evidence type="ECO:0000313" key="3">
    <source>
        <dbReference type="EMBL" id="MBC2576349.1"/>
    </source>
</evidence>
<proteinExistence type="inferred from homology"/>
<sequence>MNKIEVFLNNINNNISDIHIREEENIIVRINGRIEYSDTYTTRKEIIDFLKLHRILNNSKEEYKYYGFEQFFSENDIAIDNQKNRFRGNIFLYSCGKLGIVFRKIDKYIKSIEELGIPDILKKICNLNSGLFIITGPTGSGKTSTQAAIIKYINENYQKHIITIEDPIEYVFRNEKSIITQREIGKDSESFGCALKYSLRQDPDVIVIGEIRDNETLKAAMNAAETGHLCICTMHTLGVAATIDRIIDIFESDEKEKYRFQLSMVLECIYSQQLISVKQDLSSIKRVVVSEVLIADKSSRNMIREGKNNQIANYLITNKEKGMISMDDELVKLYNRNIIEYEQLIFHCIDREYIDKKVSKNKKVCFFD</sequence>
<dbReference type="InterPro" id="IPR006321">
    <property type="entry name" value="PilT/PilU"/>
</dbReference>
<dbReference type="Pfam" id="PF00437">
    <property type="entry name" value="T2SSE"/>
    <property type="match status" value="1"/>
</dbReference>
<keyword evidence="4" id="KW-1185">Reference proteome</keyword>
<dbReference type="NCBIfam" id="TIGR01420">
    <property type="entry name" value="pilT_fam"/>
    <property type="match status" value="1"/>
</dbReference>
<protein>
    <submittedName>
        <fullName evidence="3">PilT/PilU family type 4a pilus ATPase</fullName>
    </submittedName>
</protein>
<dbReference type="InterPro" id="IPR001482">
    <property type="entry name" value="T2SS/T4SS_dom"/>
</dbReference>
<dbReference type="InterPro" id="IPR050921">
    <property type="entry name" value="T4SS_GSP_E_ATPase"/>
</dbReference>
<feature type="domain" description="Bacterial type II secretion system protein E" evidence="2">
    <location>
        <begin position="199"/>
        <end position="213"/>
    </location>
</feature>
<organism evidence="3 4">
    <name type="scientific">Peptostreptococcus canis</name>
    <dbReference type="NCBI Taxonomy" id="1159213"/>
    <lineage>
        <taxon>Bacteria</taxon>
        <taxon>Bacillati</taxon>
        <taxon>Bacillota</taxon>
        <taxon>Clostridia</taxon>
        <taxon>Peptostreptococcales</taxon>
        <taxon>Peptostreptococcaceae</taxon>
        <taxon>Peptostreptococcus</taxon>
    </lineage>
</organism>
<comment type="caution">
    <text evidence="3">The sequence shown here is derived from an EMBL/GenBank/DDBJ whole genome shotgun (WGS) entry which is preliminary data.</text>
</comment>
<dbReference type="PANTHER" id="PTHR30486:SF6">
    <property type="entry name" value="TYPE IV PILUS RETRACTATION ATPASE PILT"/>
    <property type="match status" value="1"/>
</dbReference>
<evidence type="ECO:0000259" key="2">
    <source>
        <dbReference type="PROSITE" id="PS00662"/>
    </source>
</evidence>
<dbReference type="Gene3D" id="3.30.450.90">
    <property type="match status" value="1"/>
</dbReference>
<dbReference type="PROSITE" id="PS00662">
    <property type="entry name" value="T2SP_E"/>
    <property type="match status" value="1"/>
</dbReference>
<dbReference type="Proteomes" id="UP000713904">
    <property type="component" value="Unassembled WGS sequence"/>
</dbReference>
<gene>
    <name evidence="3" type="ORF">HLB29_06585</name>
</gene>
<accession>A0ABR6TLS4</accession>
<dbReference type="CDD" id="cd01131">
    <property type="entry name" value="PilT"/>
    <property type="match status" value="1"/>
</dbReference>
<dbReference type="RefSeq" id="WP_185624374.1">
    <property type="nucleotide sequence ID" value="NZ_JABGBW010000004.1"/>
</dbReference>
<dbReference type="Gene3D" id="3.40.50.300">
    <property type="entry name" value="P-loop containing nucleotide triphosphate hydrolases"/>
    <property type="match status" value="1"/>
</dbReference>
<reference evidence="3 4" key="1">
    <citation type="submission" date="2020-05" db="EMBL/GenBank/DDBJ databases">
        <title>Draft genome of xy-202 and genomic insight in genome of the genus Peptostreptococcus.</title>
        <authorList>
            <person name="Zhang Z."/>
        </authorList>
    </citation>
    <scope>NUCLEOTIDE SEQUENCE [LARGE SCALE GENOMIC DNA]</scope>
    <source>
        <strain evidence="3 4">DSM 27025</strain>
    </source>
</reference>
<dbReference type="SUPFAM" id="SSF52540">
    <property type="entry name" value="P-loop containing nucleoside triphosphate hydrolases"/>
    <property type="match status" value="1"/>
</dbReference>
<dbReference type="PANTHER" id="PTHR30486">
    <property type="entry name" value="TWITCHING MOTILITY PROTEIN PILT"/>
    <property type="match status" value="1"/>
</dbReference>
<comment type="similarity">
    <text evidence="1">Belongs to the GSP E family.</text>
</comment>